<dbReference type="RefSeq" id="WP_135754701.1">
    <property type="nucleotide sequence ID" value="NZ_RQFD01000016.1"/>
</dbReference>
<sequence length="214" mass="24880">MKFPCTILFLSFSIILYCKGKIEPEVFNEDTFYTEEEKGCIAEKPNEDIVEGCIKKKENLFCFQFLKSLKNSKLDKIFYGENWYSNDTQSFRYIIDNFGNVKVLRGGPDSEPKELTGHGKLQPRNKKWHYNHSCERDNCDLIDLDIEFLSCYSGYSSNFNAYVLIVTMKNSDSYETDENSHEQYKEISYVKIINQKPQITNGFTSTKVPPIPSN</sequence>
<evidence type="ECO:0000313" key="1">
    <source>
        <dbReference type="EMBL" id="TGK46900.1"/>
    </source>
</evidence>
<reference evidence="2" key="1">
    <citation type="journal article" date="2019" name="PLoS Negl. Trop. Dis.">
        <title>Revisiting the worldwide diversity of Leptospira species in the environment.</title>
        <authorList>
            <person name="Vincent A.T."/>
            <person name="Schiettekatte O."/>
            <person name="Bourhy P."/>
            <person name="Veyrier F.J."/>
            <person name="Picardeau M."/>
        </authorList>
    </citation>
    <scope>NUCLEOTIDE SEQUENCE [LARGE SCALE GENOMIC DNA]</scope>
    <source>
        <strain evidence="2">201800295</strain>
    </source>
</reference>
<dbReference type="EMBL" id="RQFD01000016">
    <property type="protein sequence ID" value="TGK46900.1"/>
    <property type="molecule type" value="Genomic_DNA"/>
</dbReference>
<comment type="caution">
    <text evidence="1">The sequence shown here is derived from an EMBL/GenBank/DDBJ whole genome shotgun (WGS) entry which is preliminary data.</text>
</comment>
<accession>A0ABY2L3R4</accession>
<organism evidence="1 2">
    <name type="scientific">Leptospira bouyouniensis</name>
    <dbReference type="NCBI Taxonomy" id="2484911"/>
    <lineage>
        <taxon>Bacteria</taxon>
        <taxon>Pseudomonadati</taxon>
        <taxon>Spirochaetota</taxon>
        <taxon>Spirochaetia</taxon>
        <taxon>Leptospirales</taxon>
        <taxon>Leptospiraceae</taxon>
        <taxon>Leptospira</taxon>
    </lineage>
</organism>
<proteinExistence type="predicted"/>
<protein>
    <submittedName>
        <fullName evidence="1">Uncharacterized protein</fullName>
    </submittedName>
</protein>
<evidence type="ECO:0000313" key="2">
    <source>
        <dbReference type="Proteomes" id="UP000297617"/>
    </source>
</evidence>
<gene>
    <name evidence="1" type="ORF">EHQ10_16260</name>
</gene>
<name>A0ABY2L3R4_9LEPT</name>
<keyword evidence="2" id="KW-1185">Reference proteome</keyword>
<dbReference type="Proteomes" id="UP000297617">
    <property type="component" value="Unassembled WGS sequence"/>
</dbReference>